<dbReference type="Gene3D" id="1.20.1250.20">
    <property type="entry name" value="MFS general substrate transporter like domains"/>
    <property type="match status" value="2"/>
</dbReference>
<comment type="caution">
    <text evidence="9">The sequence shown here is derived from an EMBL/GenBank/DDBJ whole genome shotgun (WGS) entry which is preliminary data.</text>
</comment>
<feature type="compositionally biased region" description="Low complexity" evidence="6">
    <location>
        <begin position="114"/>
        <end position="124"/>
    </location>
</feature>
<feature type="transmembrane region" description="Helical" evidence="7">
    <location>
        <begin position="479"/>
        <end position="498"/>
    </location>
</feature>
<evidence type="ECO:0000259" key="8">
    <source>
        <dbReference type="PROSITE" id="PS50850"/>
    </source>
</evidence>
<accession>A0A5M9JPL0</accession>
<feature type="transmembrane region" description="Helical" evidence="7">
    <location>
        <begin position="247"/>
        <end position="266"/>
    </location>
</feature>
<evidence type="ECO:0000256" key="5">
    <source>
        <dbReference type="ARBA" id="ARBA00023136"/>
    </source>
</evidence>
<keyword evidence="3 7" id="KW-0812">Transmembrane</keyword>
<feature type="compositionally biased region" description="Polar residues" evidence="6">
    <location>
        <begin position="1"/>
        <end position="13"/>
    </location>
</feature>
<dbReference type="EMBL" id="VICG01000006">
    <property type="protein sequence ID" value="KAA8570637.1"/>
    <property type="molecule type" value="Genomic_DNA"/>
</dbReference>
<evidence type="ECO:0000313" key="9">
    <source>
        <dbReference type="EMBL" id="KAA8570637.1"/>
    </source>
</evidence>
<evidence type="ECO:0000256" key="2">
    <source>
        <dbReference type="ARBA" id="ARBA00022448"/>
    </source>
</evidence>
<feature type="transmembrane region" description="Helical" evidence="7">
    <location>
        <begin position="339"/>
        <end position="358"/>
    </location>
</feature>
<evidence type="ECO:0000256" key="6">
    <source>
        <dbReference type="SAM" id="MobiDB-lite"/>
    </source>
</evidence>
<feature type="transmembrane region" description="Helical" evidence="7">
    <location>
        <begin position="221"/>
        <end position="240"/>
    </location>
</feature>
<reference evidence="9 10" key="1">
    <citation type="submission" date="2019-06" db="EMBL/GenBank/DDBJ databases">
        <title>Genome Sequence of the Brown Rot Fungal Pathogen Monilinia fructicola.</title>
        <authorList>
            <person name="De Miccolis Angelini R.M."/>
            <person name="Landi L."/>
            <person name="Abate D."/>
            <person name="Pollastro S."/>
            <person name="Romanazzi G."/>
            <person name="Faretra F."/>
        </authorList>
    </citation>
    <scope>NUCLEOTIDE SEQUENCE [LARGE SCALE GENOMIC DNA]</scope>
    <source>
        <strain evidence="9 10">Mfrc123</strain>
    </source>
</reference>
<feature type="transmembrane region" description="Helical" evidence="7">
    <location>
        <begin position="510"/>
        <end position="531"/>
    </location>
</feature>
<feature type="transmembrane region" description="Helical" evidence="7">
    <location>
        <begin position="307"/>
        <end position="327"/>
    </location>
</feature>
<keyword evidence="5 7" id="KW-0472">Membrane</keyword>
<feature type="compositionally biased region" description="Basic and acidic residues" evidence="6">
    <location>
        <begin position="622"/>
        <end position="631"/>
    </location>
</feature>
<feature type="transmembrane region" description="Helical" evidence="7">
    <location>
        <begin position="182"/>
        <end position="201"/>
    </location>
</feature>
<feature type="compositionally biased region" description="Basic and acidic residues" evidence="6">
    <location>
        <begin position="100"/>
        <end position="111"/>
    </location>
</feature>
<feature type="domain" description="Major facilitator superfamily (MFS) profile" evidence="8">
    <location>
        <begin position="182"/>
        <end position="600"/>
    </location>
</feature>
<dbReference type="GO" id="GO:0016020">
    <property type="term" value="C:membrane"/>
    <property type="evidence" value="ECO:0007669"/>
    <property type="project" value="UniProtKB-SubCell"/>
</dbReference>
<comment type="subcellular location">
    <subcellularLocation>
        <location evidence="1">Membrane</location>
        <topology evidence="1">Multi-pass membrane protein</topology>
    </subcellularLocation>
</comment>
<feature type="transmembrane region" description="Helical" evidence="7">
    <location>
        <begin position="543"/>
        <end position="561"/>
    </location>
</feature>
<feature type="transmembrane region" description="Helical" evidence="7">
    <location>
        <begin position="415"/>
        <end position="435"/>
    </location>
</feature>
<dbReference type="SUPFAM" id="SSF103473">
    <property type="entry name" value="MFS general substrate transporter"/>
    <property type="match status" value="1"/>
</dbReference>
<dbReference type="PROSITE" id="PS50850">
    <property type="entry name" value="MFS"/>
    <property type="match status" value="1"/>
</dbReference>
<keyword evidence="10" id="KW-1185">Reference proteome</keyword>
<gene>
    <name evidence="9" type="ORF">EYC84_000035</name>
</gene>
<name>A0A5M9JPL0_MONFR</name>
<proteinExistence type="predicted"/>
<feature type="region of interest" description="Disordered" evidence="6">
    <location>
        <begin position="1"/>
        <end position="155"/>
    </location>
</feature>
<dbReference type="FunFam" id="1.20.1250.20:FF:000018">
    <property type="entry name" value="MFS transporter permease"/>
    <property type="match status" value="1"/>
</dbReference>
<feature type="transmembrane region" description="Helical" evidence="7">
    <location>
        <begin position="455"/>
        <end position="472"/>
    </location>
</feature>
<dbReference type="PANTHER" id="PTHR43791:SF27">
    <property type="entry name" value="TRANSPORTER, PUTATIVE (AFU_ORTHOLOGUE AFUA_2G15730)-RELATED"/>
    <property type="match status" value="1"/>
</dbReference>
<dbReference type="FunFam" id="1.20.1250.20:FF:000013">
    <property type="entry name" value="MFS general substrate transporter"/>
    <property type="match status" value="1"/>
</dbReference>
<dbReference type="InterPro" id="IPR020846">
    <property type="entry name" value="MFS_dom"/>
</dbReference>
<evidence type="ECO:0000256" key="1">
    <source>
        <dbReference type="ARBA" id="ARBA00004141"/>
    </source>
</evidence>
<evidence type="ECO:0000256" key="4">
    <source>
        <dbReference type="ARBA" id="ARBA00022989"/>
    </source>
</evidence>
<sequence>MASRNPQHVHTQISSDEHSEAHSEAHLKTRSPNTTSMGMGGVHMTFDFDSQGGEEGSLDMGSDDGGASDLDMDWDGGMHMGMRGSGKGGESYKMQTRYAMKREDEKSKEQFDIADSPSEAFAFDSDSDDMDSDDAANNSQEVYRDETGNNGRRRGSISTIQSYELYTPDEERAVVRKFDRKLVVFVALLYMLSFLDRSNIGNAKIAGLERDLHLDSNKYEWVVTAFYIAYICFEWMSILWKVIPPHIYITVIVLSWGIIASLQSIATSFAGLIVLRTLLGIGEAGFTGIPFYLSFFFKREELAFRTGIFLSAAPLATSFASSLAWGIVKLGQRSPIAPWRLLFLVEGFPSVVVAIFAWHHIPDSPNTAPYLTTREKKIARLRLRHEMTSTPTPKNKPSPGLKIKEVLLTFRDPKVYLTALMFFFSNMSFSSMPIFLPTILTHMGHSPTTSQALSAPPYLLSFISVLLTSHLSDKHHTRAPFLIFHALLSSLGYLLLSLPPHLLPPSIRYASIYPACIGFFSVITILITWTLNNQPSPSRQGTGFAIMQIVGQCGPLFGTRLYPASQAPYYRQGMSVCAVVMLIVALLGAGLRWWLKRENGRRGMMYEGLDGSGSGSGDEEEGRGLVEDGKRAGRGRGRGKKVPFRYILITTHKFGALYTTLL</sequence>
<keyword evidence="2" id="KW-0813">Transport</keyword>
<evidence type="ECO:0000313" key="10">
    <source>
        <dbReference type="Proteomes" id="UP000322873"/>
    </source>
</evidence>
<organism evidence="9 10">
    <name type="scientific">Monilinia fructicola</name>
    <name type="common">Brown rot fungus</name>
    <name type="synonym">Ciboria fructicola</name>
    <dbReference type="NCBI Taxonomy" id="38448"/>
    <lineage>
        <taxon>Eukaryota</taxon>
        <taxon>Fungi</taxon>
        <taxon>Dikarya</taxon>
        <taxon>Ascomycota</taxon>
        <taxon>Pezizomycotina</taxon>
        <taxon>Leotiomycetes</taxon>
        <taxon>Helotiales</taxon>
        <taxon>Sclerotiniaceae</taxon>
        <taxon>Monilinia</taxon>
    </lineage>
</organism>
<dbReference type="Proteomes" id="UP000322873">
    <property type="component" value="Unassembled WGS sequence"/>
</dbReference>
<feature type="compositionally biased region" description="Acidic residues" evidence="6">
    <location>
        <begin position="125"/>
        <end position="134"/>
    </location>
</feature>
<dbReference type="AlphaFoldDB" id="A0A5M9JPL0"/>
<keyword evidence="4 7" id="KW-1133">Transmembrane helix</keyword>
<dbReference type="Pfam" id="PF07690">
    <property type="entry name" value="MFS_1"/>
    <property type="match status" value="1"/>
</dbReference>
<dbReference type="PANTHER" id="PTHR43791">
    <property type="entry name" value="PERMEASE-RELATED"/>
    <property type="match status" value="1"/>
</dbReference>
<feature type="transmembrane region" description="Helical" evidence="7">
    <location>
        <begin position="272"/>
        <end position="295"/>
    </location>
</feature>
<evidence type="ECO:0000256" key="7">
    <source>
        <dbReference type="SAM" id="Phobius"/>
    </source>
</evidence>
<feature type="region of interest" description="Disordered" evidence="6">
    <location>
        <begin position="607"/>
        <end position="637"/>
    </location>
</feature>
<feature type="transmembrane region" description="Helical" evidence="7">
    <location>
        <begin position="573"/>
        <end position="595"/>
    </location>
</feature>
<dbReference type="InterPro" id="IPR036259">
    <property type="entry name" value="MFS_trans_sf"/>
</dbReference>
<dbReference type="InterPro" id="IPR011701">
    <property type="entry name" value="MFS"/>
</dbReference>
<dbReference type="VEuPathDB" id="FungiDB:MFRU_063g00030"/>
<feature type="compositionally biased region" description="Basic and acidic residues" evidence="6">
    <location>
        <begin position="15"/>
        <end position="27"/>
    </location>
</feature>
<protein>
    <recommendedName>
        <fullName evidence="8">Major facilitator superfamily (MFS) profile domain-containing protein</fullName>
    </recommendedName>
</protein>
<evidence type="ECO:0000256" key="3">
    <source>
        <dbReference type="ARBA" id="ARBA00022692"/>
    </source>
</evidence>
<dbReference type="GO" id="GO:0022857">
    <property type="term" value="F:transmembrane transporter activity"/>
    <property type="evidence" value="ECO:0007669"/>
    <property type="project" value="InterPro"/>
</dbReference>